<dbReference type="InterPro" id="IPR018864">
    <property type="entry name" value="Nucleoporin_Nup188_N"/>
</dbReference>
<dbReference type="InterPro" id="IPR044840">
    <property type="entry name" value="Nup188"/>
</dbReference>
<dbReference type="InterPro" id="IPR041634">
    <property type="entry name" value="Nup188_C"/>
</dbReference>
<comment type="similarity">
    <text evidence="8">Belongs to the Nup188 family.</text>
</comment>
<comment type="caution">
    <text evidence="14">The sequence shown here is derived from an EMBL/GenBank/DDBJ whole genome shotgun (WGS) entry which is preliminary data.</text>
</comment>
<dbReference type="EMBL" id="QWIN01001418">
    <property type="protein sequence ID" value="RMY41396.1"/>
    <property type="molecule type" value="Genomic_DNA"/>
</dbReference>
<feature type="domain" description="Nucleoporin Nup188 N-terminal" evidence="11">
    <location>
        <begin position="96"/>
        <end position="422"/>
    </location>
</feature>
<dbReference type="Pfam" id="PF10487">
    <property type="entry name" value="Nup188_N"/>
    <property type="match status" value="1"/>
</dbReference>
<dbReference type="Proteomes" id="UP000270230">
    <property type="component" value="Unassembled WGS sequence"/>
</dbReference>
<feature type="region of interest" description="Disordered" evidence="10">
    <location>
        <begin position="435"/>
        <end position="462"/>
    </location>
</feature>
<keyword evidence="2" id="KW-0813">Transport</keyword>
<evidence type="ECO:0000256" key="5">
    <source>
        <dbReference type="ARBA" id="ARBA00023010"/>
    </source>
</evidence>
<sequence>MPATAQSAYFPSLDRCLAGAHRLISWKAAYHALSDDLEAARENSTLQDFLSDDESVAILSKPFQPFERPSASTRSAFDTRVAPINISQSANGDCNLEEIKKDAVWLSERLSVDETSCLRIAILEWQQRSADLLFEGPQKTAAKPTADLRASFLASTASLSASTNRAATIGPDFSKEETRRERQVQIYDEERSYSLKLTADLVSYGGTQGSVSLRRSSSWLDELAVRITEQFCAPNLEFAESQSSITQSVDCVGKVLQVLNDRSQWPKAFTEGENAALEEDFISSSLLNVASVLRVILAQLYSLSGPPGAEPVLKWFDLMKVDQYQHLQVLQPTLTLPDVSQIQSLVSMVSLAMLAPAHTIPSIQESASSQADGAITYPQLPNQQPFYSKDETISELHKLFLYSVAEGVDLAFPAVYAWALIVKAIRDIAIPLSQARHEDGSGDAEPGDLRRQSRTGQQDTQAERQWELLQREVPSGLPGEAKTDPAVFLLERSVGPVYGLVPALGITIGASFTSGAGQLDQTSLIAREGLCLLLKEGFEVVGYSSEVFDAFTAAMQPSIKTIGLDDRHDNLPNLLAAGDLSYLLNQAMLRYPFELSPFLRILAMTARAESESAAGSANVVQQMEDFKSVTIVVPMDFRDFRLENEEANTNEMVLTDTISLFVPKQKAMSFDGERRLLMDRATRGAQDADGNLILLPAGTSGQILREDKPIVLLLEHKHSGLEYLGLLLSTLLPTSELMPAPPAPQLDQTTAAEIVVLINALTLASLRQDQGVEEAKVLLGRLSYALPNEQDIITIISDIFEMELLSYLDQSFSEGSLDLLVACTDFWNILVEVSPERVWSMLNRSSLLGASSGTPTALAAVVGGVEAPTGVFRFLATCTNLYIHGKSEDFDGKPARQSLSGILRPAAEMTMQAFAPTSAPSSLADSIAALLSDGLSVADDLLAPRIRQKVQSQVKSTCTSLARILRTARNLDDSMRAVSLSRELAKCVPMFAKLLAIAPLCKSDLVALLHEIVNAFATTNTEVSSLLGHLDSDSAQSFLRLISQLDRPLPGDVDTEIVLWNFFTAVLESTQSAGGQAAFGMYLLTGTPPRANRDPKASIGHGKDNRQRKSMLSHALDELTNLSAMNPRRAAAMLKFVAVAQSVWAWATVSVRSHADFLTNCLAWLDQLQPPPRAANNAEALICSNELTMAAHLCEILAVNLHASLQTGDSSMLKMLSPKLNFLQQHGIRVDAYNRSLHRNLNDNLTRKYPACELADFKRSPANPAPHGRNFYYDLDLANAVLSYETLSWYGDEDLRAQSYEAEVTRANINLSLVDAQKRLLDSWKQLATVLSEFAEHDTALQPVLAKAAQACLSANVEANIDEPGTADVLQARAELAFVLLSKLIGMKCSDFVMKDILPTAWELVRTSPVDYDVATAEDDLRYYRVLLQVLFLSLKPHAYIPLSPARAPRATDAQEEPKPTLPVSTSNNLLEIINRTILPGFRALCGNLHTDLQMAQPADFALLTALFKSILSVQGITLTHAQIAEHVLRSGVVRGALSLYSWADQLAQVTPGQDPVYGEVAVHFILTLSSVSGVGEQMALDGVLAQLGSANLSNYFRKRNGKDPFDEPVRMFAIWNEGFLPLCLNLLDAVGPAIAGEVAAFLNSFPEQLARAVDAFKTELPPYRRKLHSGNVSLGLLREAKSLIMIAMILQSDVARAAAEGLNASEVPLLEYDLGNTKAEMEKLSRTQRSLADKILATNEREAAWAKTPGSGSFDTLLQGLVVQEVHRCLALLGE</sequence>
<gene>
    <name evidence="14" type="ORF">D0865_12296</name>
</gene>
<feature type="domain" description="Nuclear pore protein Nup188 C-terminal" evidence="12">
    <location>
        <begin position="1397"/>
        <end position="1772"/>
    </location>
</feature>
<keyword evidence="7" id="KW-0539">Nucleus</keyword>
<dbReference type="GO" id="GO:0044611">
    <property type="term" value="C:nuclear pore inner ring"/>
    <property type="evidence" value="ECO:0007669"/>
    <property type="project" value="TreeGrafter"/>
</dbReference>
<protein>
    <recommendedName>
        <fullName evidence="9">Nucleoporin NUP188</fullName>
    </recommendedName>
</protein>
<dbReference type="GO" id="GO:0006405">
    <property type="term" value="P:RNA export from nucleus"/>
    <property type="evidence" value="ECO:0007669"/>
    <property type="project" value="TreeGrafter"/>
</dbReference>
<reference evidence="14 15" key="1">
    <citation type="journal article" date="2018" name="BMC Genomics">
        <title>Genomic evidence for intraspecific hybridization in a clonal and extremely halotolerant yeast.</title>
        <authorList>
            <person name="Gostincar C."/>
            <person name="Stajich J.E."/>
            <person name="Zupancic J."/>
            <person name="Zalar P."/>
            <person name="Gunde-Cimerman N."/>
        </authorList>
    </citation>
    <scope>NUCLEOTIDE SEQUENCE [LARGE SCALE GENOMIC DNA]</scope>
    <source>
        <strain evidence="14 15">EXF-151</strain>
    </source>
</reference>
<dbReference type="Gene3D" id="1.25.10.70">
    <property type="match status" value="1"/>
</dbReference>
<keyword evidence="3" id="KW-0509">mRNA transport</keyword>
<feature type="domain" description="Nucleoporin Nup188 N-terminal subdomain III" evidence="13">
    <location>
        <begin position="893"/>
        <end position="1071"/>
    </location>
</feature>
<evidence type="ECO:0000256" key="6">
    <source>
        <dbReference type="ARBA" id="ARBA00023132"/>
    </source>
</evidence>
<keyword evidence="4" id="KW-0653">Protein transport</keyword>
<evidence type="ECO:0000259" key="12">
    <source>
        <dbReference type="Pfam" id="PF18378"/>
    </source>
</evidence>
<dbReference type="GO" id="GO:0006606">
    <property type="term" value="P:protein import into nucleus"/>
    <property type="evidence" value="ECO:0007669"/>
    <property type="project" value="TreeGrafter"/>
</dbReference>
<dbReference type="PANTHER" id="PTHR31431">
    <property type="entry name" value="NUCLEOPORIN NUP188 HOMOLOG"/>
    <property type="match status" value="1"/>
</dbReference>
<dbReference type="GO" id="GO:0017056">
    <property type="term" value="F:structural constituent of nuclear pore"/>
    <property type="evidence" value="ECO:0007669"/>
    <property type="project" value="InterPro"/>
</dbReference>
<evidence type="ECO:0000256" key="7">
    <source>
        <dbReference type="ARBA" id="ARBA00023242"/>
    </source>
</evidence>
<feature type="domain" description="Nucleoporin Nup188 N-terminal subdomain III" evidence="13">
    <location>
        <begin position="715"/>
        <end position="881"/>
    </location>
</feature>
<evidence type="ECO:0000313" key="14">
    <source>
        <dbReference type="EMBL" id="RMY41396.1"/>
    </source>
</evidence>
<dbReference type="Pfam" id="PF21093">
    <property type="entry name" value="Nup188_N-subdom_III"/>
    <property type="match status" value="2"/>
</dbReference>
<evidence type="ECO:0000259" key="13">
    <source>
        <dbReference type="Pfam" id="PF21093"/>
    </source>
</evidence>
<dbReference type="GO" id="GO:0051028">
    <property type="term" value="P:mRNA transport"/>
    <property type="evidence" value="ECO:0007669"/>
    <property type="project" value="UniProtKB-KW"/>
</dbReference>
<comment type="subcellular location">
    <subcellularLocation>
        <location evidence="1">Nucleus</location>
        <location evidence="1">Nuclear pore complex</location>
    </subcellularLocation>
</comment>
<evidence type="ECO:0000256" key="1">
    <source>
        <dbReference type="ARBA" id="ARBA00004567"/>
    </source>
</evidence>
<evidence type="ECO:0000256" key="9">
    <source>
        <dbReference type="ARBA" id="ARBA00040174"/>
    </source>
</evidence>
<evidence type="ECO:0000256" key="4">
    <source>
        <dbReference type="ARBA" id="ARBA00022927"/>
    </source>
</evidence>
<dbReference type="InterPro" id="IPR048883">
    <property type="entry name" value="Nup188_N-subdom_III"/>
</dbReference>
<keyword evidence="6" id="KW-0906">Nuclear pore complex</keyword>
<evidence type="ECO:0000256" key="10">
    <source>
        <dbReference type="SAM" id="MobiDB-lite"/>
    </source>
</evidence>
<name>A0A3M7BP31_HORWE</name>
<evidence type="ECO:0000256" key="2">
    <source>
        <dbReference type="ARBA" id="ARBA00022448"/>
    </source>
</evidence>
<evidence type="ECO:0000256" key="3">
    <source>
        <dbReference type="ARBA" id="ARBA00022816"/>
    </source>
</evidence>
<evidence type="ECO:0000313" key="15">
    <source>
        <dbReference type="Proteomes" id="UP000270230"/>
    </source>
</evidence>
<evidence type="ECO:0000259" key="11">
    <source>
        <dbReference type="Pfam" id="PF10487"/>
    </source>
</evidence>
<evidence type="ECO:0000256" key="8">
    <source>
        <dbReference type="ARBA" id="ARBA00038387"/>
    </source>
</evidence>
<proteinExistence type="inferred from homology"/>
<organism evidence="14 15">
    <name type="scientific">Hortaea werneckii</name>
    <name type="common">Black yeast</name>
    <name type="synonym">Cladosporium werneckii</name>
    <dbReference type="NCBI Taxonomy" id="91943"/>
    <lineage>
        <taxon>Eukaryota</taxon>
        <taxon>Fungi</taxon>
        <taxon>Dikarya</taxon>
        <taxon>Ascomycota</taxon>
        <taxon>Pezizomycotina</taxon>
        <taxon>Dothideomycetes</taxon>
        <taxon>Dothideomycetidae</taxon>
        <taxon>Mycosphaerellales</taxon>
        <taxon>Teratosphaeriaceae</taxon>
        <taxon>Hortaea</taxon>
    </lineage>
</organism>
<accession>A0A3M7BP31</accession>
<dbReference type="OrthoDB" id="102511at2759"/>
<dbReference type="PANTHER" id="PTHR31431:SF1">
    <property type="entry name" value="NUCLEOPORIN NUP188"/>
    <property type="match status" value="1"/>
</dbReference>
<keyword evidence="5" id="KW-0811">Translocation</keyword>
<dbReference type="Pfam" id="PF18378">
    <property type="entry name" value="Nup188_C"/>
    <property type="match status" value="1"/>
</dbReference>